<reference evidence="1" key="1">
    <citation type="submission" date="2023-07" db="EMBL/GenBank/DDBJ databases">
        <title>Genomic Encyclopedia of Type Strains, Phase IV (KMG-IV): sequencing the most valuable type-strain genomes for metagenomic binning, comparative biology and taxonomic classification.</title>
        <authorList>
            <person name="Goeker M."/>
        </authorList>
    </citation>
    <scope>NUCLEOTIDE SEQUENCE</scope>
    <source>
        <strain evidence="1">DSM 24202</strain>
    </source>
</reference>
<keyword evidence="2" id="KW-1185">Reference proteome</keyword>
<evidence type="ECO:0000313" key="1">
    <source>
        <dbReference type="EMBL" id="MDQ0291078.1"/>
    </source>
</evidence>
<evidence type="ECO:0000313" key="2">
    <source>
        <dbReference type="Proteomes" id="UP001238163"/>
    </source>
</evidence>
<dbReference type="AlphaFoldDB" id="A0AAE3VIK1"/>
<accession>A0AAE3VIK1</accession>
<proteinExistence type="predicted"/>
<name>A0AAE3VIK1_9BACT</name>
<protein>
    <submittedName>
        <fullName evidence="1">Uncharacterized protein</fullName>
    </submittedName>
</protein>
<organism evidence="1 2">
    <name type="scientific">Oligosphaera ethanolica</name>
    <dbReference type="NCBI Taxonomy" id="760260"/>
    <lineage>
        <taxon>Bacteria</taxon>
        <taxon>Pseudomonadati</taxon>
        <taxon>Lentisphaerota</taxon>
        <taxon>Oligosphaeria</taxon>
        <taxon>Oligosphaerales</taxon>
        <taxon>Oligosphaeraceae</taxon>
        <taxon>Oligosphaera</taxon>
    </lineage>
</organism>
<comment type="caution">
    <text evidence="1">The sequence shown here is derived from an EMBL/GenBank/DDBJ whole genome shotgun (WGS) entry which is preliminary data.</text>
</comment>
<dbReference type="Proteomes" id="UP001238163">
    <property type="component" value="Unassembled WGS sequence"/>
</dbReference>
<sequence length="193" mass="20982">MPLWCGGRRRGWPMWRPPGAILCCCPTPGCVALRAPHPGLCMVRPFGPNLADLAEPLWCGGRRRGWPMWRPPGAILCCCPTPGCVALRAPHPGLCMVRPFGPNLADLAEPLWCGGRRRGWPMWRPPGAILCCCPTPGCVALRAPHPGLCMVRPFGPNLADLAEPLWCGPSGRTWPIWLSHFGAALWTELGRSG</sequence>
<gene>
    <name evidence="1" type="ORF">J3R75_003185</name>
</gene>
<dbReference type="EMBL" id="JAUSVL010000001">
    <property type="protein sequence ID" value="MDQ0291078.1"/>
    <property type="molecule type" value="Genomic_DNA"/>
</dbReference>